<organism evidence="4 5">
    <name type="scientific">Ruminococcus callidus ATCC 27760</name>
    <dbReference type="NCBI Taxonomy" id="411473"/>
    <lineage>
        <taxon>Bacteria</taxon>
        <taxon>Bacillati</taxon>
        <taxon>Bacillota</taxon>
        <taxon>Clostridia</taxon>
        <taxon>Eubacteriales</taxon>
        <taxon>Oscillospiraceae</taxon>
        <taxon>Ruminococcus</taxon>
    </lineage>
</organism>
<dbReference type="InterPro" id="IPR041369">
    <property type="entry name" value="TrmO_C"/>
</dbReference>
<dbReference type="PROSITE" id="PS51668">
    <property type="entry name" value="TSAA_2"/>
    <property type="match status" value="1"/>
</dbReference>
<dbReference type="SUPFAM" id="SSF118196">
    <property type="entry name" value="YaeB-like"/>
    <property type="match status" value="1"/>
</dbReference>
<comment type="similarity">
    <text evidence="2">Belongs to the tRNA methyltransferase O family.</text>
</comment>
<evidence type="ECO:0000256" key="1">
    <source>
        <dbReference type="ARBA" id="ARBA00022691"/>
    </source>
</evidence>
<dbReference type="PANTHER" id="PTHR12818:SF0">
    <property type="entry name" value="TRNA (ADENINE(37)-N6)-METHYLTRANSFERASE"/>
    <property type="match status" value="1"/>
</dbReference>
<keyword evidence="4" id="KW-0489">Methyltransferase</keyword>
<dbReference type="InterPro" id="IPR036413">
    <property type="entry name" value="YaeB-like_sf"/>
</dbReference>
<reference evidence="4 5" key="1">
    <citation type="submission" date="2013-07" db="EMBL/GenBank/DDBJ databases">
        <authorList>
            <person name="Weinstock G."/>
            <person name="Sodergren E."/>
            <person name="Wylie T."/>
            <person name="Fulton L."/>
            <person name="Fulton R."/>
            <person name="Fronick C."/>
            <person name="O'Laughlin M."/>
            <person name="Godfrey J."/>
            <person name="Miner T."/>
            <person name="Herter B."/>
            <person name="Appelbaum E."/>
            <person name="Cordes M."/>
            <person name="Lek S."/>
            <person name="Wollam A."/>
            <person name="Pepin K.H."/>
            <person name="Palsikar V.B."/>
            <person name="Mitreva M."/>
            <person name="Wilson R.K."/>
        </authorList>
    </citation>
    <scope>NUCLEOTIDE SEQUENCE [LARGE SCALE GENOMIC DNA]</scope>
    <source>
        <strain evidence="4 5">ATCC 27760</strain>
    </source>
</reference>
<keyword evidence="5" id="KW-1185">Reference proteome</keyword>
<dbReference type="RefSeq" id="WP_021683129.1">
    <property type="nucleotide sequence ID" value="NZ_KI260465.1"/>
</dbReference>
<proteinExistence type="inferred from homology"/>
<dbReference type="STRING" id="411473.RUMCAL_01658"/>
<evidence type="ECO:0000313" key="5">
    <source>
        <dbReference type="Proteomes" id="UP000016662"/>
    </source>
</evidence>
<dbReference type="PANTHER" id="PTHR12818">
    <property type="entry name" value="TRNA (ADENINE(37)-N6)-METHYLTRANSFERASE"/>
    <property type="match status" value="1"/>
</dbReference>
<protein>
    <submittedName>
        <fullName evidence="4">Methyltransferase, YaeB family</fullName>
    </submittedName>
</protein>
<evidence type="ECO:0000256" key="2">
    <source>
        <dbReference type="ARBA" id="ARBA00033753"/>
    </source>
</evidence>
<comment type="caution">
    <text evidence="4">The sequence shown here is derived from an EMBL/GenBank/DDBJ whole genome shotgun (WGS) entry which is preliminary data.</text>
</comment>
<dbReference type="CDD" id="cd09281">
    <property type="entry name" value="UPF0066"/>
    <property type="match status" value="1"/>
</dbReference>
<dbReference type="PATRIC" id="fig|411473.3.peg.1355"/>
<dbReference type="OrthoDB" id="9804309at2"/>
<sequence>MKPIAHIENDFPTKFGIPRQSGLVNSLHARIVMEPEYRNPDAFRGLEDYSHIWLIWEFSQAVRQKWSPTVRPPRLGGNVRMGVFATRSPFRPNPLGLSVVQLEEIVLHGANAPYLTVSGADLMHGTPIYDIKPYLPHIDSHPEARGGFALPAAAHRLEVRFPEVWLEKVPESLRAGLTEVLAQDPRPSYQHDADRVYGFPFAGLEVRFTVDGEVLTVCEILEATV</sequence>
<dbReference type="GO" id="GO:0008168">
    <property type="term" value="F:methyltransferase activity"/>
    <property type="evidence" value="ECO:0007669"/>
    <property type="project" value="UniProtKB-KW"/>
</dbReference>
<gene>
    <name evidence="4" type="ORF">RUMCAL_01658</name>
</gene>
<dbReference type="AlphaFoldDB" id="U2KSH9"/>
<keyword evidence="4" id="KW-0808">Transferase</keyword>
<evidence type="ECO:0000259" key="3">
    <source>
        <dbReference type="PROSITE" id="PS51668"/>
    </source>
</evidence>
<feature type="domain" description="TsaA-like" evidence="3">
    <location>
        <begin position="1"/>
        <end position="143"/>
    </location>
</feature>
<dbReference type="Gene3D" id="2.40.30.70">
    <property type="entry name" value="YaeB-like"/>
    <property type="match status" value="1"/>
</dbReference>
<dbReference type="InterPro" id="IPR036414">
    <property type="entry name" value="YaeB_N_sf"/>
</dbReference>
<dbReference type="Gene3D" id="3.30.2310.10">
    <property type="entry name" value="YaeB-like"/>
    <property type="match status" value="1"/>
</dbReference>
<dbReference type="eggNOG" id="COG1720">
    <property type="taxonomic scope" value="Bacteria"/>
</dbReference>
<dbReference type="PROSITE" id="PS01318">
    <property type="entry name" value="TSAA_1"/>
    <property type="match status" value="1"/>
</dbReference>
<dbReference type="EMBL" id="AWVF01000209">
    <property type="protein sequence ID" value="ERJ95242.1"/>
    <property type="molecule type" value="Genomic_DNA"/>
</dbReference>
<dbReference type="GO" id="GO:0032259">
    <property type="term" value="P:methylation"/>
    <property type="evidence" value="ECO:0007669"/>
    <property type="project" value="UniProtKB-KW"/>
</dbReference>
<dbReference type="Proteomes" id="UP000016662">
    <property type="component" value="Unassembled WGS sequence"/>
</dbReference>
<dbReference type="InterPro" id="IPR040372">
    <property type="entry name" value="YaeB-like"/>
</dbReference>
<accession>U2KSH9</accession>
<dbReference type="Pfam" id="PF18389">
    <property type="entry name" value="TrmO_C"/>
    <property type="match status" value="1"/>
</dbReference>
<name>U2KSH9_9FIRM</name>
<dbReference type="InterPro" id="IPR023370">
    <property type="entry name" value="TrmO-like_N"/>
</dbReference>
<keyword evidence="1" id="KW-0949">S-adenosyl-L-methionine</keyword>
<dbReference type="HOGENOM" id="CLU_013458_3_0_9"/>
<dbReference type="NCBIfam" id="TIGR00104">
    <property type="entry name" value="tRNA_TsaA"/>
    <property type="match status" value="1"/>
</dbReference>
<evidence type="ECO:0000313" key="4">
    <source>
        <dbReference type="EMBL" id="ERJ95242.1"/>
    </source>
</evidence>
<dbReference type="Pfam" id="PF01980">
    <property type="entry name" value="TrmO_N"/>
    <property type="match status" value="1"/>
</dbReference>
<dbReference type="InterPro" id="IPR023368">
    <property type="entry name" value="UPF0066_cons_site"/>
</dbReference>